<comment type="caution">
    <text evidence="5">The sequence shown here is derived from an EMBL/GenBank/DDBJ whole genome shotgun (WGS) entry which is preliminary data.</text>
</comment>
<keyword evidence="3 4" id="KW-0418">Kinase</keyword>
<reference evidence="5" key="1">
    <citation type="journal article" date="2023" name="G3 (Bethesda)">
        <title>Whole genome assemblies of Zophobas morio and Tenebrio molitor.</title>
        <authorList>
            <person name="Kaur S."/>
            <person name="Stinson S.A."/>
            <person name="diCenzo G.C."/>
        </authorList>
    </citation>
    <scope>NUCLEOTIDE SEQUENCE</scope>
    <source>
        <strain evidence="5">QUZm001</strain>
    </source>
</reference>
<evidence type="ECO:0000313" key="6">
    <source>
        <dbReference type="Proteomes" id="UP001168821"/>
    </source>
</evidence>
<dbReference type="GO" id="GO:0006139">
    <property type="term" value="P:nucleobase-containing compound metabolic process"/>
    <property type="evidence" value="ECO:0007669"/>
    <property type="project" value="InterPro"/>
</dbReference>
<dbReference type="InterPro" id="IPR000850">
    <property type="entry name" value="Adenylat/UMP-CMP_kin"/>
</dbReference>
<evidence type="ECO:0000256" key="4">
    <source>
        <dbReference type="RuleBase" id="RU003330"/>
    </source>
</evidence>
<evidence type="ECO:0000256" key="3">
    <source>
        <dbReference type="ARBA" id="ARBA00022777"/>
    </source>
</evidence>
<dbReference type="Gene3D" id="3.40.50.300">
    <property type="entry name" value="P-loop containing nucleotide triphosphate hydrolases"/>
    <property type="match status" value="1"/>
</dbReference>
<sequence length="236" mass="26765">MGGLISCVDDVSTTSYTPRISLIPQQVPPMQRLCYDMTPIKSRSLPIVWLVGPPGSGRTTQSKMLSENLDFAHIKVAELLRNEAEKDTDRGRLINEALHHRAKKVPDSIVIDLIKEEMLTTSHNCKGYLINNFPKNSKQAALFIKEIDDVDAIIYLVCDVPVMVKRKQVQSEGRLDDDVIKKMIATYIKEVKEGTSKLGSKIEKVSRVKDIKYLVVLKIMMTLSPFFFSHYLRSKK</sequence>
<dbReference type="AlphaFoldDB" id="A0AA38IKI2"/>
<organism evidence="5 6">
    <name type="scientific">Zophobas morio</name>
    <dbReference type="NCBI Taxonomy" id="2755281"/>
    <lineage>
        <taxon>Eukaryota</taxon>
        <taxon>Metazoa</taxon>
        <taxon>Ecdysozoa</taxon>
        <taxon>Arthropoda</taxon>
        <taxon>Hexapoda</taxon>
        <taxon>Insecta</taxon>
        <taxon>Pterygota</taxon>
        <taxon>Neoptera</taxon>
        <taxon>Endopterygota</taxon>
        <taxon>Coleoptera</taxon>
        <taxon>Polyphaga</taxon>
        <taxon>Cucujiformia</taxon>
        <taxon>Tenebrionidae</taxon>
        <taxon>Zophobas</taxon>
    </lineage>
</organism>
<keyword evidence="1 4" id="KW-0808">Transferase</keyword>
<keyword evidence="6" id="KW-1185">Reference proteome</keyword>
<keyword evidence="2" id="KW-0547">Nucleotide-binding</keyword>
<dbReference type="GO" id="GO:0005524">
    <property type="term" value="F:ATP binding"/>
    <property type="evidence" value="ECO:0007669"/>
    <property type="project" value="InterPro"/>
</dbReference>
<dbReference type="GO" id="GO:0019205">
    <property type="term" value="F:nucleobase-containing compound kinase activity"/>
    <property type="evidence" value="ECO:0007669"/>
    <property type="project" value="InterPro"/>
</dbReference>
<name>A0AA38IKI2_9CUCU</name>
<evidence type="ECO:0000313" key="5">
    <source>
        <dbReference type="EMBL" id="KAJ3656808.1"/>
    </source>
</evidence>
<dbReference type="Proteomes" id="UP001168821">
    <property type="component" value="Unassembled WGS sequence"/>
</dbReference>
<protein>
    <recommendedName>
        <fullName evidence="7">Adenylate kinase</fullName>
    </recommendedName>
</protein>
<dbReference type="SUPFAM" id="SSF52540">
    <property type="entry name" value="P-loop containing nucleoside triphosphate hydrolases"/>
    <property type="match status" value="1"/>
</dbReference>
<evidence type="ECO:0008006" key="7">
    <source>
        <dbReference type="Google" id="ProtNLM"/>
    </source>
</evidence>
<dbReference type="PRINTS" id="PR00094">
    <property type="entry name" value="ADENYLTKNASE"/>
</dbReference>
<proteinExistence type="inferred from homology"/>
<dbReference type="InterPro" id="IPR027417">
    <property type="entry name" value="P-loop_NTPase"/>
</dbReference>
<evidence type="ECO:0000256" key="2">
    <source>
        <dbReference type="ARBA" id="ARBA00022741"/>
    </source>
</evidence>
<comment type="similarity">
    <text evidence="4">Belongs to the adenylate kinase family.</text>
</comment>
<dbReference type="PANTHER" id="PTHR23359">
    <property type="entry name" value="NUCLEOTIDE KINASE"/>
    <property type="match status" value="1"/>
</dbReference>
<gene>
    <name evidence="5" type="ORF">Zmor_015856</name>
</gene>
<accession>A0AA38IKI2</accession>
<dbReference type="CDD" id="cd01428">
    <property type="entry name" value="ADK"/>
    <property type="match status" value="1"/>
</dbReference>
<evidence type="ECO:0000256" key="1">
    <source>
        <dbReference type="ARBA" id="ARBA00022679"/>
    </source>
</evidence>
<dbReference type="Pfam" id="PF00406">
    <property type="entry name" value="ADK"/>
    <property type="match status" value="1"/>
</dbReference>
<dbReference type="EMBL" id="JALNTZ010000004">
    <property type="protein sequence ID" value="KAJ3656808.1"/>
    <property type="molecule type" value="Genomic_DNA"/>
</dbReference>